<reference evidence="2" key="1">
    <citation type="submission" date="2020-04" db="EMBL/GenBank/DDBJ databases">
        <title>Comparative genomics of oral phylogroup-2 Treponema strains.</title>
        <authorList>
            <person name="Zeng H."/>
            <person name="Chan Y.K."/>
            <person name="Watt R.M."/>
        </authorList>
    </citation>
    <scope>NUCLEOTIDE SEQUENCE</scope>
    <source>
        <strain evidence="2">OMZ 905</strain>
    </source>
</reference>
<proteinExistence type="predicted"/>
<gene>
    <name evidence="2" type="ORF">E4N86_07995</name>
</gene>
<evidence type="ECO:0000256" key="1">
    <source>
        <dbReference type="SAM" id="Phobius"/>
    </source>
</evidence>
<evidence type="ECO:0000313" key="2">
    <source>
        <dbReference type="EMBL" id="UTD00639.1"/>
    </source>
</evidence>
<organism evidence="2 3">
    <name type="scientific">Treponema denticola</name>
    <dbReference type="NCBI Taxonomy" id="158"/>
    <lineage>
        <taxon>Bacteria</taxon>
        <taxon>Pseudomonadati</taxon>
        <taxon>Spirochaetota</taxon>
        <taxon>Spirochaetia</taxon>
        <taxon>Spirochaetales</taxon>
        <taxon>Treponemataceae</taxon>
        <taxon>Treponema</taxon>
    </lineage>
</organism>
<protein>
    <submittedName>
        <fullName evidence="2">Uncharacterized protein</fullName>
    </submittedName>
</protein>
<dbReference type="EMBL" id="CP051635">
    <property type="protein sequence ID" value="UTD00639.1"/>
    <property type="molecule type" value="Genomic_DNA"/>
</dbReference>
<keyword evidence="1" id="KW-1133">Transmembrane helix</keyword>
<feature type="transmembrane region" description="Helical" evidence="1">
    <location>
        <begin position="12"/>
        <end position="35"/>
    </location>
</feature>
<evidence type="ECO:0000313" key="3">
    <source>
        <dbReference type="Proteomes" id="UP001056981"/>
    </source>
</evidence>
<feature type="transmembrane region" description="Helical" evidence="1">
    <location>
        <begin position="42"/>
        <end position="66"/>
    </location>
</feature>
<sequence>MNDLVKFLSEGYPILLFTKLFLGAIAVFFGIIVWSKTKRPSMILFVLGMFLMYISILTDTLTYFGFVNTKFFTIGRLPLLSLIFESAPIALFIASFCVFLRERIF</sequence>
<keyword evidence="1" id="KW-0812">Transmembrane</keyword>
<dbReference type="RefSeq" id="WP_253698779.1">
    <property type="nucleotide sequence ID" value="NZ_CP051522.1"/>
</dbReference>
<dbReference type="AlphaFoldDB" id="A0A9Q9BD80"/>
<feature type="transmembrane region" description="Helical" evidence="1">
    <location>
        <begin position="78"/>
        <end position="100"/>
    </location>
</feature>
<keyword evidence="1" id="KW-0472">Membrane</keyword>
<accession>A0A9Q9BD80</accession>
<name>A0A9Q9BD80_TREDN</name>
<dbReference type="Proteomes" id="UP001056981">
    <property type="component" value="Chromosome"/>
</dbReference>